<dbReference type="InterPro" id="IPR003593">
    <property type="entry name" value="AAA+_ATPase"/>
</dbReference>
<dbReference type="InterPro" id="IPR011006">
    <property type="entry name" value="CheY-like_superfamily"/>
</dbReference>
<dbReference type="GO" id="GO:0003677">
    <property type="term" value="F:DNA binding"/>
    <property type="evidence" value="ECO:0007669"/>
    <property type="project" value="UniProtKB-KW"/>
</dbReference>
<evidence type="ECO:0000256" key="4">
    <source>
        <dbReference type="ARBA" id="ARBA00023125"/>
    </source>
</evidence>
<sequence>MKPKILIVEDQYIEADYLRMMLTKAGYPVCGIARSVAEAQDIIKRENPQLVLLDIFLKGKFTGIDLAKQLKEDRVAFIYLSANSNEDILTAAKATEPYGFLVKPFREKDLLISLEIAFYLYEQSMSAKWQMEAQVKKELLQIEQTKDGWTKKLLHTARALQPYLSFDCLAVKFKALEGAHFSGFALLRIGFDEYQVIGFKELCTISGKDPEIIRQALVHTPNDNAAGWYNGEDFKSLFATHPMKALFADTFDLGSNLVLPFLSSDNYVFSLSFFRRITDGYSTDKMEGMFRLQQPLAAVMNSIAAEEKKQALLMDDKPAGAAREVVNSSEGHFNGIIGSSPALLNVMDMINQVAPVDTSVLILGESGTGKEKIADSIHHLSRRKGQPFVKVNCGALPATLIESELFGHEKGAFTGAIDKRIGKFERADKGTIFLDEIGELPIELQVKLLRVLQEQEVERLGSRAPIKINVRIIAATNRNLEREVAEGRFRLDLYYRLNVFPILLPPLRERREDLPALIEHFIHYYNRKAGKKITGMADKAFKKMMAYEWPGNIRELEHFIERHILLAKTGIIEDVSFSKLLSQEQPGTATAGRMKTSDENERDHILAVLKKCNGKIWGPAGAAEILNLNPSTLRSKMIKLGIKKEYSE</sequence>
<dbReference type="InterPro" id="IPR025662">
    <property type="entry name" value="Sigma_54_int_dom_ATP-bd_1"/>
</dbReference>
<dbReference type="InterPro" id="IPR027417">
    <property type="entry name" value="P-loop_NTPase"/>
</dbReference>
<dbReference type="Gene3D" id="3.40.50.2300">
    <property type="match status" value="1"/>
</dbReference>
<dbReference type="PROSITE" id="PS00675">
    <property type="entry name" value="SIGMA54_INTERACT_1"/>
    <property type="match status" value="1"/>
</dbReference>
<dbReference type="GO" id="GO:0005524">
    <property type="term" value="F:ATP binding"/>
    <property type="evidence" value="ECO:0007669"/>
    <property type="project" value="UniProtKB-KW"/>
</dbReference>
<dbReference type="PROSITE" id="PS00676">
    <property type="entry name" value="SIGMA54_INTERACT_2"/>
    <property type="match status" value="1"/>
</dbReference>
<dbReference type="SMART" id="SM00382">
    <property type="entry name" value="AAA"/>
    <property type="match status" value="1"/>
</dbReference>
<accession>A0A173MIY7</accession>
<dbReference type="Proteomes" id="UP000186917">
    <property type="component" value="Unassembled WGS sequence"/>
</dbReference>
<dbReference type="SUPFAM" id="SSF52172">
    <property type="entry name" value="CheY-like"/>
    <property type="match status" value="1"/>
</dbReference>
<dbReference type="Pfam" id="PF25601">
    <property type="entry name" value="AAA_lid_14"/>
    <property type="match status" value="1"/>
</dbReference>
<dbReference type="InterPro" id="IPR009057">
    <property type="entry name" value="Homeodomain-like_sf"/>
</dbReference>
<gene>
    <name evidence="9" type="ORF">SAMN05421788_10974</name>
</gene>
<keyword evidence="2" id="KW-0067">ATP-binding</keyword>
<evidence type="ECO:0000256" key="5">
    <source>
        <dbReference type="ARBA" id="ARBA00023163"/>
    </source>
</evidence>
<dbReference type="SUPFAM" id="SSF52540">
    <property type="entry name" value="P-loop containing nucleoside triphosphate hydrolases"/>
    <property type="match status" value="1"/>
</dbReference>
<feature type="modified residue" description="4-aspartylphosphate" evidence="6">
    <location>
        <position position="54"/>
    </location>
</feature>
<keyword evidence="1" id="KW-0547">Nucleotide-binding</keyword>
<feature type="domain" description="Response regulatory" evidence="8">
    <location>
        <begin position="4"/>
        <end position="118"/>
    </location>
</feature>
<dbReference type="FunFam" id="3.40.50.300:FF:000006">
    <property type="entry name" value="DNA-binding transcriptional regulator NtrC"/>
    <property type="match status" value="1"/>
</dbReference>
<dbReference type="InterPro" id="IPR001789">
    <property type="entry name" value="Sig_transdc_resp-reg_receiver"/>
</dbReference>
<dbReference type="SMART" id="SM00448">
    <property type="entry name" value="REC"/>
    <property type="match status" value="1"/>
</dbReference>
<dbReference type="SUPFAM" id="SSF46689">
    <property type="entry name" value="Homeodomain-like"/>
    <property type="match status" value="1"/>
</dbReference>
<keyword evidence="4 9" id="KW-0238">DNA-binding</keyword>
<evidence type="ECO:0000313" key="9">
    <source>
        <dbReference type="EMBL" id="SIT29906.1"/>
    </source>
</evidence>
<dbReference type="Pfam" id="PF00072">
    <property type="entry name" value="Response_reg"/>
    <property type="match status" value="1"/>
</dbReference>
<dbReference type="Gene3D" id="1.10.10.60">
    <property type="entry name" value="Homeodomain-like"/>
    <property type="match status" value="1"/>
</dbReference>
<reference evidence="10" key="1">
    <citation type="submission" date="2017-01" db="EMBL/GenBank/DDBJ databases">
        <authorList>
            <person name="Varghese N."/>
            <person name="Submissions S."/>
        </authorList>
    </citation>
    <scope>NUCLEOTIDE SEQUENCE [LARGE SCALE GENOMIC DNA]</scope>
    <source>
        <strain evidence="10">DSM 21054</strain>
    </source>
</reference>
<dbReference type="InterPro" id="IPR058031">
    <property type="entry name" value="AAA_lid_NorR"/>
</dbReference>
<evidence type="ECO:0000313" key="10">
    <source>
        <dbReference type="Proteomes" id="UP000186917"/>
    </source>
</evidence>
<dbReference type="RefSeq" id="WP_076381401.1">
    <property type="nucleotide sequence ID" value="NZ_AP017422.1"/>
</dbReference>
<dbReference type="PROSITE" id="PS00688">
    <property type="entry name" value="SIGMA54_INTERACT_3"/>
    <property type="match status" value="1"/>
</dbReference>
<dbReference type="CDD" id="cd17534">
    <property type="entry name" value="REC_DC-like"/>
    <property type="match status" value="1"/>
</dbReference>
<dbReference type="AlphaFoldDB" id="A0A173MIY7"/>
<dbReference type="GO" id="GO:0006355">
    <property type="term" value="P:regulation of DNA-templated transcription"/>
    <property type="evidence" value="ECO:0007669"/>
    <property type="project" value="InterPro"/>
</dbReference>
<dbReference type="PANTHER" id="PTHR32071:SF117">
    <property type="entry name" value="PTS-DEPENDENT DIHYDROXYACETONE KINASE OPERON REGULATORY PROTEIN-RELATED"/>
    <property type="match status" value="1"/>
</dbReference>
<dbReference type="KEGG" id="fln:FLA_3601"/>
<dbReference type="STRING" id="477680.SAMN05421788_10974"/>
<dbReference type="CDD" id="cd00009">
    <property type="entry name" value="AAA"/>
    <property type="match status" value="1"/>
</dbReference>
<dbReference type="PROSITE" id="PS50045">
    <property type="entry name" value="SIGMA54_INTERACT_4"/>
    <property type="match status" value="1"/>
</dbReference>
<name>A0A173MIY7_9BACT</name>
<dbReference type="Gene3D" id="1.10.8.60">
    <property type="match status" value="1"/>
</dbReference>
<evidence type="ECO:0000256" key="3">
    <source>
        <dbReference type="ARBA" id="ARBA00023015"/>
    </source>
</evidence>
<organism evidence="9 10">
    <name type="scientific">Filimonas lacunae</name>
    <dbReference type="NCBI Taxonomy" id="477680"/>
    <lineage>
        <taxon>Bacteria</taxon>
        <taxon>Pseudomonadati</taxon>
        <taxon>Bacteroidota</taxon>
        <taxon>Chitinophagia</taxon>
        <taxon>Chitinophagales</taxon>
        <taxon>Chitinophagaceae</taxon>
        <taxon>Filimonas</taxon>
    </lineage>
</organism>
<dbReference type="EMBL" id="FTOR01000009">
    <property type="protein sequence ID" value="SIT29906.1"/>
    <property type="molecule type" value="Genomic_DNA"/>
</dbReference>
<dbReference type="GO" id="GO:0000160">
    <property type="term" value="P:phosphorelay signal transduction system"/>
    <property type="evidence" value="ECO:0007669"/>
    <property type="project" value="InterPro"/>
</dbReference>
<dbReference type="Gene3D" id="3.40.50.300">
    <property type="entry name" value="P-loop containing nucleotide triphosphate hydrolases"/>
    <property type="match status" value="1"/>
</dbReference>
<keyword evidence="10" id="KW-1185">Reference proteome</keyword>
<evidence type="ECO:0000259" key="7">
    <source>
        <dbReference type="PROSITE" id="PS50045"/>
    </source>
</evidence>
<evidence type="ECO:0000256" key="6">
    <source>
        <dbReference type="PROSITE-ProRule" id="PRU00169"/>
    </source>
</evidence>
<dbReference type="InterPro" id="IPR025944">
    <property type="entry name" value="Sigma_54_int_dom_CS"/>
</dbReference>
<dbReference type="PROSITE" id="PS50110">
    <property type="entry name" value="RESPONSE_REGULATORY"/>
    <property type="match status" value="1"/>
</dbReference>
<protein>
    <submittedName>
        <fullName evidence="9">Transcriptional regulator containing GAF, AAA-type ATPase, and DNA-binding Fis domains</fullName>
    </submittedName>
</protein>
<dbReference type="InterPro" id="IPR025943">
    <property type="entry name" value="Sigma_54_int_dom_ATP-bd_2"/>
</dbReference>
<feature type="domain" description="Sigma-54 factor interaction" evidence="7">
    <location>
        <begin position="336"/>
        <end position="565"/>
    </location>
</feature>
<keyword evidence="3" id="KW-0805">Transcription regulation</keyword>
<keyword evidence="5" id="KW-0804">Transcription</keyword>
<keyword evidence="6" id="KW-0597">Phosphoprotein</keyword>
<evidence type="ECO:0000256" key="2">
    <source>
        <dbReference type="ARBA" id="ARBA00022840"/>
    </source>
</evidence>
<proteinExistence type="predicted"/>
<dbReference type="InterPro" id="IPR002078">
    <property type="entry name" value="Sigma_54_int"/>
</dbReference>
<dbReference type="Pfam" id="PF00158">
    <property type="entry name" value="Sigma54_activat"/>
    <property type="match status" value="1"/>
</dbReference>
<evidence type="ECO:0000259" key="8">
    <source>
        <dbReference type="PROSITE" id="PS50110"/>
    </source>
</evidence>
<dbReference type="OrthoDB" id="9767722at2"/>
<evidence type="ECO:0000256" key="1">
    <source>
        <dbReference type="ARBA" id="ARBA00022741"/>
    </source>
</evidence>
<dbReference type="PANTHER" id="PTHR32071">
    <property type="entry name" value="TRANSCRIPTIONAL REGULATORY PROTEIN"/>
    <property type="match status" value="1"/>
</dbReference>